<dbReference type="EC" id="3.5.4.33" evidence="6"/>
<keyword evidence="2 6" id="KW-0378">Hydrolase</keyword>
<keyword evidence="7" id="KW-1185">Reference proteome</keyword>
<evidence type="ECO:0000259" key="5">
    <source>
        <dbReference type="PROSITE" id="PS51747"/>
    </source>
</evidence>
<feature type="domain" description="CMP/dCMP-type deaminase" evidence="5">
    <location>
        <begin position="3"/>
        <end position="116"/>
    </location>
</feature>
<evidence type="ECO:0000313" key="6">
    <source>
        <dbReference type="EMBL" id="MFC6237775.1"/>
    </source>
</evidence>
<dbReference type="InterPro" id="IPR016192">
    <property type="entry name" value="APOBEC/CMP_deaminase_Zn-bd"/>
</dbReference>
<evidence type="ECO:0000256" key="1">
    <source>
        <dbReference type="ARBA" id="ARBA00022723"/>
    </source>
</evidence>
<dbReference type="RefSeq" id="WP_386765387.1">
    <property type="nucleotide sequence ID" value="NZ_JBHSTI010000008.1"/>
</dbReference>
<sequence length="157" mass="16509">MAAYDDDLMTCVIGLSAQARTHGDHPFGALLAVDGVVVAEALNRVNSARDLTAHAETELVRLLEREGRLDELAHGVVYASCEPCPLCVGAMFWAGARHIVFGLAASTLNRISTAPGGTAYGFTITAAQLAAATTSPMRVDGPHREDDAAAPHAGFWH</sequence>
<keyword evidence="1" id="KW-0479">Metal-binding</keyword>
<evidence type="ECO:0000256" key="3">
    <source>
        <dbReference type="ARBA" id="ARBA00022833"/>
    </source>
</evidence>
<dbReference type="PROSITE" id="PS00903">
    <property type="entry name" value="CYT_DCMP_DEAMINASES_1"/>
    <property type="match status" value="1"/>
</dbReference>
<dbReference type="Gene3D" id="3.40.140.10">
    <property type="entry name" value="Cytidine Deaminase, domain 2"/>
    <property type="match status" value="1"/>
</dbReference>
<dbReference type="PANTHER" id="PTHR11079:SF149">
    <property type="entry name" value="TRNA-SPECIFIC ADENOSINE DEAMINASE 2"/>
    <property type="match status" value="1"/>
</dbReference>
<name>A0ABW1T156_9ACTN</name>
<organism evidence="6 7">
    <name type="scientific">Longivirga aurantiaca</name>
    <dbReference type="NCBI Taxonomy" id="1837743"/>
    <lineage>
        <taxon>Bacteria</taxon>
        <taxon>Bacillati</taxon>
        <taxon>Actinomycetota</taxon>
        <taxon>Actinomycetes</taxon>
        <taxon>Sporichthyales</taxon>
        <taxon>Sporichthyaceae</taxon>
        <taxon>Longivirga</taxon>
    </lineage>
</organism>
<gene>
    <name evidence="6" type="ORF">ACFQGU_07785</name>
</gene>
<evidence type="ECO:0000313" key="7">
    <source>
        <dbReference type="Proteomes" id="UP001596138"/>
    </source>
</evidence>
<dbReference type="InterPro" id="IPR002125">
    <property type="entry name" value="CMP_dCMP_dom"/>
</dbReference>
<dbReference type="GO" id="GO:0052717">
    <property type="term" value="F:tRNA-specific adenosine-34 deaminase activity"/>
    <property type="evidence" value="ECO:0007669"/>
    <property type="project" value="UniProtKB-EC"/>
</dbReference>
<proteinExistence type="predicted"/>
<evidence type="ECO:0000256" key="4">
    <source>
        <dbReference type="SAM" id="MobiDB-lite"/>
    </source>
</evidence>
<accession>A0ABW1T156</accession>
<protein>
    <submittedName>
        <fullName evidence="6">Nucleoside deaminase</fullName>
        <ecNumber evidence="6">3.5.4.33</ecNumber>
    </submittedName>
</protein>
<evidence type="ECO:0000256" key="2">
    <source>
        <dbReference type="ARBA" id="ARBA00022801"/>
    </source>
</evidence>
<comment type="caution">
    <text evidence="6">The sequence shown here is derived from an EMBL/GenBank/DDBJ whole genome shotgun (WGS) entry which is preliminary data.</text>
</comment>
<feature type="region of interest" description="Disordered" evidence="4">
    <location>
        <begin position="137"/>
        <end position="157"/>
    </location>
</feature>
<reference evidence="7" key="1">
    <citation type="journal article" date="2019" name="Int. J. Syst. Evol. Microbiol.">
        <title>The Global Catalogue of Microorganisms (GCM) 10K type strain sequencing project: providing services to taxonomists for standard genome sequencing and annotation.</title>
        <authorList>
            <consortium name="The Broad Institute Genomics Platform"/>
            <consortium name="The Broad Institute Genome Sequencing Center for Infectious Disease"/>
            <person name="Wu L."/>
            <person name="Ma J."/>
        </authorList>
    </citation>
    <scope>NUCLEOTIDE SEQUENCE [LARGE SCALE GENOMIC DNA]</scope>
    <source>
        <strain evidence="7">CGMCC 4.7317</strain>
    </source>
</reference>
<dbReference type="InterPro" id="IPR016193">
    <property type="entry name" value="Cytidine_deaminase-like"/>
</dbReference>
<dbReference type="PROSITE" id="PS51747">
    <property type="entry name" value="CYT_DCMP_DEAMINASES_2"/>
    <property type="match status" value="1"/>
</dbReference>
<dbReference type="CDD" id="cd01285">
    <property type="entry name" value="nucleoside_deaminase"/>
    <property type="match status" value="1"/>
</dbReference>
<dbReference type="EMBL" id="JBHSTI010000008">
    <property type="protein sequence ID" value="MFC6237775.1"/>
    <property type="molecule type" value="Genomic_DNA"/>
</dbReference>
<feature type="compositionally biased region" description="Basic and acidic residues" evidence="4">
    <location>
        <begin position="140"/>
        <end position="149"/>
    </location>
</feature>
<dbReference type="Proteomes" id="UP001596138">
    <property type="component" value="Unassembled WGS sequence"/>
</dbReference>
<keyword evidence="3" id="KW-0862">Zinc</keyword>
<dbReference type="PANTHER" id="PTHR11079">
    <property type="entry name" value="CYTOSINE DEAMINASE FAMILY MEMBER"/>
    <property type="match status" value="1"/>
</dbReference>
<dbReference type="Pfam" id="PF00383">
    <property type="entry name" value="dCMP_cyt_deam_1"/>
    <property type="match status" value="1"/>
</dbReference>
<dbReference type="SUPFAM" id="SSF53927">
    <property type="entry name" value="Cytidine deaminase-like"/>
    <property type="match status" value="1"/>
</dbReference>